<dbReference type="InterPro" id="IPR005063">
    <property type="entry name" value="Transposase_27"/>
</dbReference>
<organism evidence="1 2">
    <name type="scientific">Shigella dysenteriae 1617</name>
    <dbReference type="NCBI Taxonomy" id="754093"/>
    <lineage>
        <taxon>Bacteria</taxon>
        <taxon>Pseudomonadati</taxon>
        <taxon>Pseudomonadota</taxon>
        <taxon>Gammaproteobacteria</taxon>
        <taxon>Enterobacterales</taxon>
        <taxon>Enterobacteriaceae</taxon>
        <taxon>Shigella</taxon>
    </lineage>
</organism>
<dbReference type="HOGENOM" id="CLU_178384_4_0_6"/>
<accession>A0A0A6ZWC6</accession>
<dbReference type="GO" id="GO:0003677">
    <property type="term" value="F:DNA binding"/>
    <property type="evidence" value="ECO:0007669"/>
    <property type="project" value="InterPro"/>
</dbReference>
<evidence type="ECO:0000313" key="2">
    <source>
        <dbReference type="Proteomes" id="UP000031647"/>
    </source>
</evidence>
<dbReference type="GO" id="GO:0006313">
    <property type="term" value="P:DNA transposition"/>
    <property type="evidence" value="ECO:0007669"/>
    <property type="project" value="InterPro"/>
</dbReference>
<gene>
    <name evidence="1" type="ORF">Asd1617_03425</name>
</gene>
<dbReference type="Pfam" id="PF03400">
    <property type="entry name" value="DDE_Tnp_IS1"/>
    <property type="match status" value="1"/>
</dbReference>
<dbReference type="EMBL" id="CP006736">
    <property type="protein sequence ID" value="AHA66252.1"/>
    <property type="molecule type" value="Genomic_DNA"/>
</dbReference>
<reference evidence="1 2" key="1">
    <citation type="submission" date="2013-09" db="EMBL/GenBank/DDBJ databases">
        <title>Comparative genomics of Sd1617 to representative strains in evaluating its pathogenesis.</title>
        <authorList>
            <person name="Aksomboon Vongsawan A."/>
            <person name="Kapatral V."/>
            <person name="Vaisvil B."/>
            <person name="Serichantalergs O."/>
            <person name="Hale T.L."/>
            <person name="Mason C.J."/>
        </authorList>
    </citation>
    <scope>NUCLEOTIDE SEQUENCE [LARGE SCALE GENOMIC DNA]</scope>
    <source>
        <strain evidence="1 2">1617</strain>
    </source>
</reference>
<dbReference type="AlphaFoldDB" id="A0A0A6ZWC6"/>
<sequence length="48" mass="5649">MARKTICFSRSVEIHEKVIGTFGDDSNLLIVFYVQIMPDDFVMQLHRF</sequence>
<name>A0A0A6ZWC6_SHIDY</name>
<dbReference type="GO" id="GO:0004803">
    <property type="term" value="F:transposase activity"/>
    <property type="evidence" value="ECO:0007669"/>
    <property type="project" value="InterPro"/>
</dbReference>
<protein>
    <recommendedName>
        <fullName evidence="3">Transposase</fullName>
    </recommendedName>
</protein>
<evidence type="ECO:0008006" key="3">
    <source>
        <dbReference type="Google" id="ProtNLM"/>
    </source>
</evidence>
<dbReference type="KEGG" id="sdz:Asd1617_03425"/>
<dbReference type="Proteomes" id="UP000031647">
    <property type="component" value="Chromosome"/>
</dbReference>
<dbReference type="PATRIC" id="fig|754093.4.peg.3331"/>
<evidence type="ECO:0000313" key="1">
    <source>
        <dbReference type="EMBL" id="AHA66252.1"/>
    </source>
</evidence>
<proteinExistence type="predicted"/>